<sequence length="225" mass="25197">MAMAGCSLEEVLKRFLELEASQARLRDHLQVILEEEERRQHRAHGHGRGRHGRERGGGDRELAGFPAGRFAHGPYSSVLRHLGHALHVYRPDTGEIIFWNQSAESLYGWKEQEALGKRVGDLLMDEESNPNLGHIMDQYLTRGQPWSGHLALRKRSGEMVLAMVTKSPLYDEEGGFLGVITVSIDAALFLGFSDGDQVHGLQQLPRDRSTVFSRSFSCGDIKPLN</sequence>
<dbReference type="InterPro" id="IPR000014">
    <property type="entry name" value="PAS"/>
</dbReference>
<name>A0AAQ3K2V2_9LILI</name>
<keyword evidence="2" id="KW-0716">Sensory transduction</keyword>
<keyword evidence="4" id="KW-0675">Receptor</keyword>
<keyword evidence="1" id="KW-0600">Photoreceptor protein</keyword>
<keyword evidence="8" id="KW-1185">Reference proteome</keyword>
<dbReference type="AlphaFoldDB" id="A0AAQ3K2V2"/>
<proteinExistence type="predicted"/>
<dbReference type="Gene3D" id="3.30.450.20">
    <property type="entry name" value="PAS domain"/>
    <property type="match status" value="1"/>
</dbReference>
<dbReference type="Proteomes" id="UP001327560">
    <property type="component" value="Chromosome 3"/>
</dbReference>
<accession>A0AAQ3K2V2</accession>
<keyword evidence="3" id="KW-0157">Chromophore</keyword>
<dbReference type="GO" id="GO:0009881">
    <property type="term" value="F:photoreceptor activity"/>
    <property type="evidence" value="ECO:0007669"/>
    <property type="project" value="UniProtKB-KW"/>
</dbReference>
<feature type="domain" description="PAS" evidence="6">
    <location>
        <begin position="94"/>
        <end position="143"/>
    </location>
</feature>
<evidence type="ECO:0000313" key="8">
    <source>
        <dbReference type="Proteomes" id="UP001327560"/>
    </source>
</evidence>
<feature type="compositionally biased region" description="Basic residues" evidence="5">
    <location>
        <begin position="40"/>
        <end position="53"/>
    </location>
</feature>
<dbReference type="EMBL" id="CP136892">
    <property type="protein sequence ID" value="WOL00109.1"/>
    <property type="molecule type" value="Genomic_DNA"/>
</dbReference>
<dbReference type="Pfam" id="PF13426">
    <property type="entry name" value="PAS_9"/>
    <property type="match status" value="1"/>
</dbReference>
<dbReference type="SMART" id="SM00091">
    <property type="entry name" value="PAS"/>
    <property type="match status" value="1"/>
</dbReference>
<dbReference type="InterPro" id="IPR035965">
    <property type="entry name" value="PAS-like_dom_sf"/>
</dbReference>
<reference evidence="7 8" key="1">
    <citation type="submission" date="2023-10" db="EMBL/GenBank/DDBJ databases">
        <title>Chromosome-scale genome assembly provides insights into flower coloration mechanisms of Canna indica.</title>
        <authorList>
            <person name="Li C."/>
        </authorList>
    </citation>
    <scope>NUCLEOTIDE SEQUENCE [LARGE SCALE GENOMIC DNA]</scope>
    <source>
        <tissue evidence="7">Flower</tissue>
    </source>
</reference>
<evidence type="ECO:0000259" key="6">
    <source>
        <dbReference type="PROSITE" id="PS50112"/>
    </source>
</evidence>
<dbReference type="CDD" id="cd00130">
    <property type="entry name" value="PAS"/>
    <property type="match status" value="1"/>
</dbReference>
<evidence type="ECO:0000256" key="3">
    <source>
        <dbReference type="ARBA" id="ARBA00022991"/>
    </source>
</evidence>
<evidence type="ECO:0000313" key="7">
    <source>
        <dbReference type="EMBL" id="WOL00109.1"/>
    </source>
</evidence>
<evidence type="ECO:0000256" key="1">
    <source>
        <dbReference type="ARBA" id="ARBA00022543"/>
    </source>
</evidence>
<organism evidence="7 8">
    <name type="scientific">Canna indica</name>
    <name type="common">Indian-shot</name>
    <dbReference type="NCBI Taxonomy" id="4628"/>
    <lineage>
        <taxon>Eukaryota</taxon>
        <taxon>Viridiplantae</taxon>
        <taxon>Streptophyta</taxon>
        <taxon>Embryophyta</taxon>
        <taxon>Tracheophyta</taxon>
        <taxon>Spermatophyta</taxon>
        <taxon>Magnoliopsida</taxon>
        <taxon>Liliopsida</taxon>
        <taxon>Zingiberales</taxon>
        <taxon>Cannaceae</taxon>
        <taxon>Canna</taxon>
    </lineage>
</organism>
<feature type="region of interest" description="Disordered" evidence="5">
    <location>
        <begin position="37"/>
        <end position="61"/>
    </location>
</feature>
<evidence type="ECO:0000256" key="4">
    <source>
        <dbReference type="ARBA" id="ARBA00023170"/>
    </source>
</evidence>
<gene>
    <name evidence="7" type="ORF">Cni_G08822</name>
</gene>
<dbReference type="SUPFAM" id="SSF55785">
    <property type="entry name" value="PYP-like sensor domain (PAS domain)"/>
    <property type="match status" value="1"/>
</dbReference>
<evidence type="ECO:0000256" key="2">
    <source>
        <dbReference type="ARBA" id="ARBA00022606"/>
    </source>
</evidence>
<dbReference type="NCBIfam" id="TIGR00229">
    <property type="entry name" value="sensory_box"/>
    <property type="match status" value="1"/>
</dbReference>
<dbReference type="PROSITE" id="PS50112">
    <property type="entry name" value="PAS"/>
    <property type="match status" value="1"/>
</dbReference>
<protein>
    <recommendedName>
        <fullName evidence="6">PAS domain-containing protein</fullName>
    </recommendedName>
</protein>
<evidence type="ECO:0000256" key="5">
    <source>
        <dbReference type="SAM" id="MobiDB-lite"/>
    </source>
</evidence>